<dbReference type="OrthoDB" id="5464621at2"/>
<comment type="caution">
    <text evidence="6">The sequence shown here is derived from an EMBL/GenBank/DDBJ whole genome shotgun (WGS) entry which is preliminary data.</text>
</comment>
<dbReference type="AlphaFoldDB" id="A0A7W9BVM6"/>
<keyword evidence="2" id="KW-0229">DNA integration</keyword>
<accession>A0A7W9BVM6</accession>
<dbReference type="InterPro" id="IPR013762">
    <property type="entry name" value="Integrase-like_cat_sf"/>
</dbReference>
<dbReference type="PANTHER" id="PTHR30349">
    <property type="entry name" value="PHAGE INTEGRASE-RELATED"/>
    <property type="match status" value="1"/>
</dbReference>
<organism evidence="6 7">
    <name type="scientific">Sphingomonas prati</name>
    <dbReference type="NCBI Taxonomy" id="1843237"/>
    <lineage>
        <taxon>Bacteria</taxon>
        <taxon>Pseudomonadati</taxon>
        <taxon>Pseudomonadota</taxon>
        <taxon>Alphaproteobacteria</taxon>
        <taxon>Sphingomonadales</taxon>
        <taxon>Sphingomonadaceae</taxon>
        <taxon>Sphingomonas</taxon>
    </lineage>
</organism>
<dbReference type="SUPFAM" id="SSF56349">
    <property type="entry name" value="DNA breaking-rejoining enzymes"/>
    <property type="match status" value="1"/>
</dbReference>
<dbReference type="Proteomes" id="UP000546701">
    <property type="component" value="Unassembled WGS sequence"/>
</dbReference>
<evidence type="ECO:0000256" key="1">
    <source>
        <dbReference type="ARBA" id="ARBA00008857"/>
    </source>
</evidence>
<dbReference type="GO" id="GO:0015074">
    <property type="term" value="P:DNA integration"/>
    <property type="evidence" value="ECO:0007669"/>
    <property type="project" value="UniProtKB-KW"/>
</dbReference>
<evidence type="ECO:0000256" key="4">
    <source>
        <dbReference type="ARBA" id="ARBA00023172"/>
    </source>
</evidence>
<keyword evidence="4" id="KW-0233">DNA recombination</keyword>
<dbReference type="GO" id="GO:0003677">
    <property type="term" value="F:DNA binding"/>
    <property type="evidence" value="ECO:0007669"/>
    <property type="project" value="UniProtKB-KW"/>
</dbReference>
<evidence type="ECO:0000313" key="7">
    <source>
        <dbReference type="Proteomes" id="UP000546701"/>
    </source>
</evidence>
<evidence type="ECO:0000259" key="5">
    <source>
        <dbReference type="PROSITE" id="PS51898"/>
    </source>
</evidence>
<evidence type="ECO:0000256" key="3">
    <source>
        <dbReference type="ARBA" id="ARBA00023125"/>
    </source>
</evidence>
<reference evidence="6 7" key="1">
    <citation type="submission" date="2020-08" db="EMBL/GenBank/DDBJ databases">
        <title>Genomic Encyclopedia of Type Strains, Phase IV (KMG-IV): sequencing the most valuable type-strain genomes for metagenomic binning, comparative biology and taxonomic classification.</title>
        <authorList>
            <person name="Goeker M."/>
        </authorList>
    </citation>
    <scope>NUCLEOTIDE SEQUENCE [LARGE SCALE GENOMIC DNA]</scope>
    <source>
        <strain evidence="6 7">DSM 103336</strain>
    </source>
</reference>
<keyword evidence="3" id="KW-0238">DNA-binding</keyword>
<name>A0A7W9BVM6_9SPHN</name>
<dbReference type="Gene3D" id="1.10.443.10">
    <property type="entry name" value="Intergrase catalytic core"/>
    <property type="match status" value="1"/>
</dbReference>
<dbReference type="InterPro" id="IPR050090">
    <property type="entry name" value="Tyrosine_recombinase_XerCD"/>
</dbReference>
<feature type="domain" description="Tyr recombinase" evidence="5">
    <location>
        <begin position="97"/>
        <end position="294"/>
    </location>
</feature>
<dbReference type="PROSITE" id="PS51898">
    <property type="entry name" value="TYR_RECOMBINASE"/>
    <property type="match status" value="1"/>
</dbReference>
<keyword evidence="7" id="KW-1185">Reference proteome</keyword>
<evidence type="ECO:0000313" key="6">
    <source>
        <dbReference type="EMBL" id="MBB5730920.1"/>
    </source>
</evidence>
<comment type="similarity">
    <text evidence="1">Belongs to the 'phage' integrase family.</text>
</comment>
<dbReference type="EMBL" id="JACIJR010000011">
    <property type="protein sequence ID" value="MBB5730920.1"/>
    <property type="molecule type" value="Genomic_DNA"/>
</dbReference>
<evidence type="ECO:0000256" key="2">
    <source>
        <dbReference type="ARBA" id="ARBA00022908"/>
    </source>
</evidence>
<proteinExistence type="inferred from homology"/>
<dbReference type="PANTHER" id="PTHR30349:SF41">
    <property type="entry name" value="INTEGRASE_RECOMBINASE PROTEIN MJ0367-RELATED"/>
    <property type="match status" value="1"/>
</dbReference>
<dbReference type="InterPro" id="IPR002104">
    <property type="entry name" value="Integrase_catalytic"/>
</dbReference>
<dbReference type="Pfam" id="PF00589">
    <property type="entry name" value="Phage_integrase"/>
    <property type="match status" value="1"/>
</dbReference>
<dbReference type="RefSeq" id="WP_157174846.1">
    <property type="nucleotide sequence ID" value="NZ_BMJP01000014.1"/>
</dbReference>
<sequence>MIEPTDRYLKLRALLGYQDADLGRDLEDFAKFAAARGSSYLRAVDADAWVSQKSRSRRQYELLASVRRLGLFLHAEDNRHEVLLEDYTRPYRRPKRPIPYIYTEQEIRLLLSELGNMSFVNPYDAQTYKHMVGLIAATGLRLSEAQNILASDLQGTTILIRNSKFGKSRTVHIHQSTLDALCRYKHSRPVGLQHDNLFVIHNNRTPSQHSVDSMFRKCTIKLELNSRNGSKLPRIHDLRHTFAVRSLASCDTNRESISRHMIALSTYLGHVSIASTYWYLELAMDTKEMMAVAIEEVLYE</sequence>
<gene>
    <name evidence="6" type="ORF">FHS99_003427</name>
</gene>
<dbReference type="InterPro" id="IPR011010">
    <property type="entry name" value="DNA_brk_join_enz"/>
</dbReference>
<dbReference type="GO" id="GO:0006310">
    <property type="term" value="P:DNA recombination"/>
    <property type="evidence" value="ECO:0007669"/>
    <property type="project" value="UniProtKB-KW"/>
</dbReference>
<protein>
    <submittedName>
        <fullName evidence="6">Integrase</fullName>
    </submittedName>
</protein>